<dbReference type="InterPro" id="IPR029045">
    <property type="entry name" value="ClpP/crotonase-like_dom_sf"/>
</dbReference>
<evidence type="ECO:0000256" key="3">
    <source>
        <dbReference type="ARBA" id="ARBA00023235"/>
    </source>
</evidence>
<comment type="subcellular location">
    <subcellularLocation>
        <location evidence="1">Peroxisome</location>
    </subcellularLocation>
</comment>
<dbReference type="InterPro" id="IPR001753">
    <property type="entry name" value="Enoyl-CoA_hydra/iso"/>
</dbReference>
<accession>A0AAF3FDG8</accession>
<dbReference type="CDD" id="cd06558">
    <property type="entry name" value="crotonase-like"/>
    <property type="match status" value="1"/>
</dbReference>
<dbReference type="PANTHER" id="PTHR43684:SF1">
    <property type="entry name" value="ENOYL-COA DELTA ISOMERASE 2"/>
    <property type="match status" value="1"/>
</dbReference>
<feature type="domain" description="ACB" evidence="4">
    <location>
        <begin position="18"/>
        <end position="103"/>
    </location>
</feature>
<evidence type="ECO:0000259" key="4">
    <source>
        <dbReference type="PROSITE" id="PS51228"/>
    </source>
</evidence>
<dbReference type="Proteomes" id="UP000887575">
    <property type="component" value="Unassembled WGS sequence"/>
</dbReference>
<dbReference type="PANTHER" id="PTHR43684">
    <property type="match status" value="1"/>
</dbReference>
<evidence type="ECO:0000313" key="6">
    <source>
        <dbReference type="WBParaSite" id="MBELARI_LOCUS4867"/>
    </source>
</evidence>
<evidence type="ECO:0000256" key="1">
    <source>
        <dbReference type="ARBA" id="ARBA00004275"/>
    </source>
</evidence>
<dbReference type="AlphaFoldDB" id="A0AAF3FDG8"/>
<dbReference type="WBParaSite" id="MBELARI_LOCUS4867">
    <property type="protein sequence ID" value="MBELARI_LOCUS4867"/>
    <property type="gene ID" value="MBELARI_LOCUS4867"/>
</dbReference>
<dbReference type="PROSITE" id="PS51228">
    <property type="entry name" value="ACB_2"/>
    <property type="match status" value="1"/>
</dbReference>
<evidence type="ECO:0000313" key="5">
    <source>
        <dbReference type="Proteomes" id="UP000887575"/>
    </source>
</evidence>
<organism evidence="5 6">
    <name type="scientific">Mesorhabditis belari</name>
    <dbReference type="NCBI Taxonomy" id="2138241"/>
    <lineage>
        <taxon>Eukaryota</taxon>
        <taxon>Metazoa</taxon>
        <taxon>Ecdysozoa</taxon>
        <taxon>Nematoda</taxon>
        <taxon>Chromadorea</taxon>
        <taxon>Rhabditida</taxon>
        <taxon>Rhabditina</taxon>
        <taxon>Rhabditomorpha</taxon>
        <taxon>Rhabditoidea</taxon>
        <taxon>Rhabditidae</taxon>
        <taxon>Mesorhabditinae</taxon>
        <taxon>Mesorhabditis</taxon>
    </lineage>
</organism>
<dbReference type="SUPFAM" id="SSF47027">
    <property type="entry name" value="Acyl-CoA binding protein"/>
    <property type="match status" value="1"/>
</dbReference>
<dbReference type="GO" id="GO:0000062">
    <property type="term" value="F:fatty-acyl-CoA binding"/>
    <property type="evidence" value="ECO:0007669"/>
    <property type="project" value="InterPro"/>
</dbReference>
<proteinExistence type="predicted"/>
<keyword evidence="5" id="KW-1185">Reference proteome</keyword>
<dbReference type="InterPro" id="IPR035984">
    <property type="entry name" value="Acyl-CoA-binding_sf"/>
</dbReference>
<dbReference type="PRINTS" id="PR00689">
    <property type="entry name" value="ACOABINDINGP"/>
</dbReference>
<dbReference type="InterPro" id="IPR014352">
    <property type="entry name" value="FERM/acyl-CoA-bd_prot_sf"/>
</dbReference>
<dbReference type="FunFam" id="3.90.226.10:FF:000084">
    <property type="entry name" value="Enoyl-CoA delta isomerase 2, mitochondrial"/>
    <property type="match status" value="1"/>
</dbReference>
<dbReference type="SUPFAM" id="SSF52096">
    <property type="entry name" value="ClpP/crotonase"/>
    <property type="match status" value="1"/>
</dbReference>
<name>A0AAF3FDG8_9BILA</name>
<dbReference type="GO" id="GO:0004165">
    <property type="term" value="F:delta(3)-delta(2)-enoyl-CoA isomerase activity"/>
    <property type="evidence" value="ECO:0007669"/>
    <property type="project" value="UniProtKB-ARBA"/>
</dbReference>
<evidence type="ECO:0000256" key="2">
    <source>
        <dbReference type="ARBA" id="ARBA00023140"/>
    </source>
</evidence>
<protein>
    <recommendedName>
        <fullName evidence="4">ACB domain-containing protein</fullName>
    </recommendedName>
</protein>
<dbReference type="InterPro" id="IPR000582">
    <property type="entry name" value="Acyl-CoA-binding_protein"/>
</dbReference>
<dbReference type="Pfam" id="PF00887">
    <property type="entry name" value="ACBP"/>
    <property type="match status" value="1"/>
</dbReference>
<sequence length="357" mass="39553">MLRLGWSLRNVQSRFYSAQSVFEKAQLDMKRLKEEPDNEMKLKIYALFKQASDGDVSGSRPGMMDFVKRAKYDAWSQHKGISQDDAKQKYANLINQLLGEEASSQQADTGSAFEGLPKIGGLDYSVEGKVFKMTLNRPKKFNALTLEMYKGIQASLKFAQNNDKITIAALTGTGNYYCSGNDLSNFAAAATKGPAEVKVMAEEAKNIMKEYVQGYIDFDKPLVALINGPAIGISVTVLGLFDAVYASNKATFQTPFAQVGQSPEGVSAYTFPLLMGPLKAAEVLLFGRKLTATEAKECGLVNEVFNEADFVQQTTDLLAKYSLLPPQSMRESKRLLRKIHKDSLYKVNEVSLEYRFA</sequence>
<dbReference type="GO" id="GO:0005777">
    <property type="term" value="C:peroxisome"/>
    <property type="evidence" value="ECO:0007669"/>
    <property type="project" value="UniProtKB-SubCell"/>
</dbReference>
<dbReference type="Gene3D" id="1.10.12.10">
    <property type="entry name" value="Lyase 2-enoyl-coa Hydratase, Chain A, domain 2"/>
    <property type="match status" value="1"/>
</dbReference>
<dbReference type="InterPro" id="IPR014748">
    <property type="entry name" value="Enoyl-CoA_hydra_C"/>
</dbReference>
<dbReference type="Gene3D" id="1.20.80.10">
    <property type="match status" value="1"/>
</dbReference>
<dbReference type="Pfam" id="PF00378">
    <property type="entry name" value="ECH_1"/>
    <property type="match status" value="1"/>
</dbReference>
<dbReference type="Gene3D" id="3.90.226.10">
    <property type="entry name" value="2-enoyl-CoA Hydratase, Chain A, domain 1"/>
    <property type="match status" value="1"/>
</dbReference>
<dbReference type="InterPro" id="IPR051053">
    <property type="entry name" value="ECH/Chromodomain_protein"/>
</dbReference>
<keyword evidence="2" id="KW-0576">Peroxisome</keyword>
<keyword evidence="3" id="KW-0413">Isomerase</keyword>
<reference evidence="6" key="1">
    <citation type="submission" date="2024-02" db="UniProtKB">
        <authorList>
            <consortium name="WormBaseParasite"/>
        </authorList>
    </citation>
    <scope>IDENTIFICATION</scope>
</reference>